<evidence type="ECO:0000256" key="8">
    <source>
        <dbReference type="ARBA" id="ARBA00023136"/>
    </source>
</evidence>
<evidence type="ECO:0000256" key="4">
    <source>
        <dbReference type="ARBA" id="ARBA00022692"/>
    </source>
</evidence>
<dbReference type="PANTHER" id="PTHR30329:SF21">
    <property type="entry name" value="LIPOPROTEIN YIAD-RELATED"/>
    <property type="match status" value="1"/>
</dbReference>
<dbReference type="InterPro" id="IPR050330">
    <property type="entry name" value="Bact_OuterMem_StrucFunc"/>
</dbReference>
<name>A0ABP7T3T1_9BURK</name>
<feature type="domain" description="OmpA-like" evidence="12">
    <location>
        <begin position="220"/>
        <end position="344"/>
    </location>
</feature>
<keyword evidence="7" id="KW-0626">Porin</keyword>
<evidence type="ECO:0000256" key="6">
    <source>
        <dbReference type="ARBA" id="ARBA00023065"/>
    </source>
</evidence>
<dbReference type="InterPro" id="IPR027385">
    <property type="entry name" value="Beta-barrel_OMP"/>
</dbReference>
<comment type="subcellular location">
    <subcellularLocation>
        <location evidence="1">Cell outer membrane</location>
        <topology evidence="1">Multi-pass membrane protein</topology>
    </subcellularLocation>
</comment>
<dbReference type="SUPFAM" id="SSF103088">
    <property type="entry name" value="OmpA-like"/>
    <property type="match status" value="1"/>
</dbReference>
<dbReference type="PANTHER" id="PTHR30329">
    <property type="entry name" value="STATOR ELEMENT OF FLAGELLAR MOTOR COMPLEX"/>
    <property type="match status" value="1"/>
</dbReference>
<dbReference type="Gene3D" id="2.40.160.20">
    <property type="match status" value="1"/>
</dbReference>
<gene>
    <name evidence="13" type="primary">ompA_2</name>
    <name evidence="13" type="ORF">GCM10022212_16650</name>
</gene>
<evidence type="ECO:0000256" key="11">
    <source>
        <dbReference type="SAM" id="SignalP"/>
    </source>
</evidence>
<feature type="chain" id="PRO_5046296584" evidence="11">
    <location>
        <begin position="25"/>
        <end position="348"/>
    </location>
</feature>
<dbReference type="InterPro" id="IPR006690">
    <property type="entry name" value="OMPA-like_CS"/>
</dbReference>
<dbReference type="InterPro" id="IPR006664">
    <property type="entry name" value="OMP_bac"/>
</dbReference>
<dbReference type="InterPro" id="IPR006665">
    <property type="entry name" value="OmpA-like"/>
</dbReference>
<keyword evidence="4" id="KW-0812">Transmembrane</keyword>
<evidence type="ECO:0000256" key="7">
    <source>
        <dbReference type="ARBA" id="ARBA00023114"/>
    </source>
</evidence>
<dbReference type="PROSITE" id="PS01068">
    <property type="entry name" value="OMPA_1"/>
    <property type="match status" value="1"/>
</dbReference>
<keyword evidence="8 10" id="KW-0472">Membrane</keyword>
<comment type="caution">
    <text evidence="13">The sequence shown here is derived from an EMBL/GenBank/DDBJ whole genome shotgun (WGS) entry which is preliminary data.</text>
</comment>
<organism evidence="13 14">
    <name type="scientific">Actimicrobium antarcticum</name>
    <dbReference type="NCBI Taxonomy" id="1051899"/>
    <lineage>
        <taxon>Bacteria</taxon>
        <taxon>Pseudomonadati</taxon>
        <taxon>Pseudomonadota</taxon>
        <taxon>Betaproteobacteria</taxon>
        <taxon>Burkholderiales</taxon>
        <taxon>Oxalobacteraceae</taxon>
        <taxon>Actimicrobium</taxon>
    </lineage>
</organism>
<dbReference type="Pfam" id="PF00691">
    <property type="entry name" value="OmpA"/>
    <property type="match status" value="1"/>
</dbReference>
<evidence type="ECO:0000259" key="12">
    <source>
        <dbReference type="PROSITE" id="PS51123"/>
    </source>
</evidence>
<keyword evidence="5 11" id="KW-0732">Signal</keyword>
<keyword evidence="14" id="KW-1185">Reference proteome</keyword>
<evidence type="ECO:0000256" key="9">
    <source>
        <dbReference type="ARBA" id="ARBA00023237"/>
    </source>
</evidence>
<dbReference type="SUPFAM" id="SSF56925">
    <property type="entry name" value="OMPA-like"/>
    <property type="match status" value="1"/>
</dbReference>
<dbReference type="Gene3D" id="3.30.1330.60">
    <property type="entry name" value="OmpA-like domain"/>
    <property type="match status" value="1"/>
</dbReference>
<evidence type="ECO:0000256" key="2">
    <source>
        <dbReference type="ARBA" id="ARBA00022448"/>
    </source>
</evidence>
<evidence type="ECO:0000313" key="13">
    <source>
        <dbReference type="EMBL" id="GAA4020692.1"/>
    </source>
</evidence>
<evidence type="ECO:0000256" key="3">
    <source>
        <dbReference type="ARBA" id="ARBA00022452"/>
    </source>
</evidence>
<evidence type="ECO:0000256" key="1">
    <source>
        <dbReference type="ARBA" id="ARBA00004571"/>
    </source>
</evidence>
<keyword evidence="6" id="KW-0406">Ion transport</keyword>
<keyword evidence="2" id="KW-0813">Transport</keyword>
<accession>A0ABP7T3T1</accession>
<dbReference type="Proteomes" id="UP001501353">
    <property type="component" value="Unassembled WGS sequence"/>
</dbReference>
<dbReference type="Pfam" id="PF13505">
    <property type="entry name" value="OMP_b-brl"/>
    <property type="match status" value="1"/>
</dbReference>
<sequence>MKKSSKIAVALALMSCASSTVVMAQTLPDYNPSWYVAPSLNAIDPDSRFGVDKTGEGAALRFGKPVSQDWDVQFGASYARSRDNGNRYQQQLLGADALYMFSRKSFRPFVLIGAGAQRDRVNTANGGEATKTSPYINAGLGFQYGFTEQTSMQVDVRRVHGFLRGDTFNFDHSNNNYLNIGLVYAFDKPAAPVRAITPMPMPMAAPAPMPAPMPAPAPAPRFEKMTFSATELFEFDRAELRMPQTKLDQIAAALAADTQSGNNVTVSGYTDRLGSNAYNMKLSQRRADAVKAYLVNKGVPATRLNAVGNGEANPVVQCSDKKRPALIKCLEPNRRVEVEQITIEKRVN</sequence>
<proteinExistence type="predicted"/>
<keyword evidence="9" id="KW-0998">Cell outer membrane</keyword>
<evidence type="ECO:0000256" key="5">
    <source>
        <dbReference type="ARBA" id="ARBA00022729"/>
    </source>
</evidence>
<keyword evidence="3" id="KW-1134">Transmembrane beta strand</keyword>
<dbReference type="EMBL" id="BAAAZE010000008">
    <property type="protein sequence ID" value="GAA4020692.1"/>
    <property type="molecule type" value="Genomic_DNA"/>
</dbReference>
<evidence type="ECO:0000313" key="14">
    <source>
        <dbReference type="Proteomes" id="UP001501353"/>
    </source>
</evidence>
<dbReference type="CDD" id="cd07185">
    <property type="entry name" value="OmpA_C-like"/>
    <property type="match status" value="1"/>
</dbReference>
<dbReference type="PROSITE" id="PS51123">
    <property type="entry name" value="OMPA_2"/>
    <property type="match status" value="1"/>
</dbReference>
<dbReference type="InterPro" id="IPR011250">
    <property type="entry name" value="OMP/PagP_B-barrel"/>
</dbReference>
<feature type="signal peptide" evidence="11">
    <location>
        <begin position="1"/>
        <end position="24"/>
    </location>
</feature>
<protein>
    <submittedName>
        <fullName evidence="13">Porin OmpA</fullName>
    </submittedName>
</protein>
<dbReference type="PRINTS" id="PR01021">
    <property type="entry name" value="OMPADOMAIN"/>
</dbReference>
<reference evidence="14" key="1">
    <citation type="journal article" date="2019" name="Int. J. Syst. Evol. Microbiol.">
        <title>The Global Catalogue of Microorganisms (GCM) 10K type strain sequencing project: providing services to taxonomists for standard genome sequencing and annotation.</title>
        <authorList>
            <consortium name="The Broad Institute Genomics Platform"/>
            <consortium name="The Broad Institute Genome Sequencing Center for Infectious Disease"/>
            <person name="Wu L."/>
            <person name="Ma J."/>
        </authorList>
    </citation>
    <scope>NUCLEOTIDE SEQUENCE [LARGE SCALE GENOMIC DNA]</scope>
    <source>
        <strain evidence="14">JCM 16673</strain>
    </source>
</reference>
<dbReference type="RefSeq" id="WP_344762824.1">
    <property type="nucleotide sequence ID" value="NZ_BAAAZE010000008.1"/>
</dbReference>
<dbReference type="InterPro" id="IPR036737">
    <property type="entry name" value="OmpA-like_sf"/>
</dbReference>
<evidence type="ECO:0000256" key="10">
    <source>
        <dbReference type="PROSITE-ProRule" id="PRU00473"/>
    </source>
</evidence>